<dbReference type="OrthoDB" id="1555531at2759"/>
<name>A0A507C4P5_9FUNG</name>
<dbReference type="CDD" id="cd00067">
    <property type="entry name" value="GAL4"/>
    <property type="match status" value="1"/>
</dbReference>
<dbReference type="InterPro" id="IPR036864">
    <property type="entry name" value="Zn2-C6_fun-type_DNA-bd_sf"/>
</dbReference>
<dbReference type="Pfam" id="PF00172">
    <property type="entry name" value="Zn_clus"/>
    <property type="match status" value="1"/>
</dbReference>
<dbReference type="GO" id="GO:0000981">
    <property type="term" value="F:DNA-binding transcription factor activity, RNA polymerase II-specific"/>
    <property type="evidence" value="ECO:0007669"/>
    <property type="project" value="InterPro"/>
</dbReference>
<evidence type="ECO:0000256" key="3">
    <source>
        <dbReference type="SAM" id="MobiDB-lite"/>
    </source>
</evidence>
<dbReference type="PROSITE" id="PS50048">
    <property type="entry name" value="ZN2_CY6_FUNGAL_2"/>
    <property type="match status" value="1"/>
</dbReference>
<accession>A0A507C4P5</accession>
<evidence type="ECO:0000313" key="5">
    <source>
        <dbReference type="EMBL" id="TPX32503.1"/>
    </source>
</evidence>
<protein>
    <recommendedName>
        <fullName evidence="4">Zn(2)-C6 fungal-type domain-containing protein</fullName>
    </recommendedName>
</protein>
<keyword evidence="1" id="KW-0479">Metal-binding</keyword>
<dbReference type="AlphaFoldDB" id="A0A507C4P5"/>
<dbReference type="Proteomes" id="UP000319731">
    <property type="component" value="Unassembled WGS sequence"/>
</dbReference>
<sequence>MSIPSNSSVDSLLAHTRPYATYHHPDVAFPQPPSQQPPHSTYHPQAHLSAHHQMMIPPRGGYSSHVHSPTRVPYSPTRLPTPPNATSPSQHYYTSHLHHHHDHHHQPQHYHNHQPHHHYEPHHQWQQHHQHQSLATRTPPPHRYNPYFTPPSSTSPTSSAGLSASSYAPSTRDSASPQERLNPFEQSPSSYVASTPEGNQIDELDPTSAANTLLSLQFARVEGPVSWTKEDASAHPVTTTVIKVKEQVSITTTQHHQHRHQHTTHFGTTPNYVAGYEPSRESFSRKLIVASASVSAAASPKKVKKVIKTEILDGVAMTAAEMKKAQRKNIPNACTNCKRAHLACDLSRPCNRCASMGRDCTDAVHKRRGRPRLNGAGGISSSTSETLDMTAQMLDEFASRRIEV</sequence>
<feature type="compositionally biased region" description="Polar residues" evidence="3">
    <location>
        <begin position="171"/>
        <end position="198"/>
    </location>
</feature>
<dbReference type="SMART" id="SM00066">
    <property type="entry name" value="GAL4"/>
    <property type="match status" value="1"/>
</dbReference>
<dbReference type="GeneID" id="42005625"/>
<dbReference type="EMBL" id="QEAO01000029">
    <property type="protein sequence ID" value="TPX32503.1"/>
    <property type="molecule type" value="Genomic_DNA"/>
</dbReference>
<dbReference type="PANTHER" id="PTHR47659:SF4">
    <property type="entry name" value="ZN(II)2CYS6 TRANSCRIPTION FACTOR (EUROFUNG)"/>
    <property type="match status" value="1"/>
</dbReference>
<evidence type="ECO:0000313" key="6">
    <source>
        <dbReference type="Proteomes" id="UP000319731"/>
    </source>
</evidence>
<evidence type="ECO:0000256" key="2">
    <source>
        <dbReference type="ARBA" id="ARBA00023242"/>
    </source>
</evidence>
<proteinExistence type="predicted"/>
<dbReference type="STRING" id="1806994.A0A507C4P5"/>
<dbReference type="SUPFAM" id="SSF57701">
    <property type="entry name" value="Zn2/Cys6 DNA-binding domain"/>
    <property type="match status" value="1"/>
</dbReference>
<dbReference type="GO" id="GO:0008270">
    <property type="term" value="F:zinc ion binding"/>
    <property type="evidence" value="ECO:0007669"/>
    <property type="project" value="InterPro"/>
</dbReference>
<reference evidence="5 6" key="1">
    <citation type="journal article" date="2019" name="Sci. Rep.">
        <title>Comparative genomics of chytrid fungi reveal insights into the obligate biotrophic and pathogenic lifestyle of Synchytrium endobioticum.</title>
        <authorList>
            <person name="van de Vossenberg B.T.L.H."/>
            <person name="Warris S."/>
            <person name="Nguyen H.D.T."/>
            <person name="van Gent-Pelzer M.P.E."/>
            <person name="Joly D.L."/>
            <person name="van de Geest H.C."/>
            <person name="Bonants P.J.M."/>
            <person name="Smith D.S."/>
            <person name="Levesque C.A."/>
            <person name="van der Lee T.A.J."/>
        </authorList>
    </citation>
    <scope>NUCLEOTIDE SEQUENCE [LARGE SCALE GENOMIC DNA]</scope>
    <source>
        <strain evidence="5 6">JEL517</strain>
    </source>
</reference>
<keyword evidence="2" id="KW-0539">Nucleus</keyword>
<organism evidence="5 6">
    <name type="scientific">Synchytrium microbalum</name>
    <dbReference type="NCBI Taxonomy" id="1806994"/>
    <lineage>
        <taxon>Eukaryota</taxon>
        <taxon>Fungi</taxon>
        <taxon>Fungi incertae sedis</taxon>
        <taxon>Chytridiomycota</taxon>
        <taxon>Chytridiomycota incertae sedis</taxon>
        <taxon>Chytridiomycetes</taxon>
        <taxon>Synchytriales</taxon>
        <taxon>Synchytriaceae</taxon>
        <taxon>Synchytrium</taxon>
    </lineage>
</organism>
<gene>
    <name evidence="5" type="ORF">SmJEL517_g04400</name>
</gene>
<dbReference type="RefSeq" id="XP_031023690.1">
    <property type="nucleotide sequence ID" value="XM_031170328.1"/>
</dbReference>
<evidence type="ECO:0000259" key="4">
    <source>
        <dbReference type="PROSITE" id="PS50048"/>
    </source>
</evidence>
<keyword evidence="6" id="KW-1185">Reference proteome</keyword>
<dbReference type="PANTHER" id="PTHR47659">
    <property type="entry name" value="ZN(II)2CYS6 TRANSCRIPTION FACTOR (EUROFUNG)-RELATED"/>
    <property type="match status" value="1"/>
</dbReference>
<feature type="domain" description="Zn(2)-C6 fungal-type" evidence="4">
    <location>
        <begin position="333"/>
        <end position="362"/>
    </location>
</feature>
<dbReference type="InterPro" id="IPR001138">
    <property type="entry name" value="Zn2Cys6_DnaBD"/>
</dbReference>
<comment type="caution">
    <text evidence="5">The sequence shown here is derived from an EMBL/GenBank/DDBJ whole genome shotgun (WGS) entry which is preliminary data.</text>
</comment>
<feature type="region of interest" description="Disordered" evidence="3">
    <location>
        <begin position="23"/>
        <end position="201"/>
    </location>
</feature>
<dbReference type="Gene3D" id="4.10.240.10">
    <property type="entry name" value="Zn(2)-C6 fungal-type DNA-binding domain"/>
    <property type="match status" value="1"/>
</dbReference>
<feature type="compositionally biased region" description="Low complexity" evidence="3">
    <location>
        <begin position="150"/>
        <end position="170"/>
    </location>
</feature>
<evidence type="ECO:0000256" key="1">
    <source>
        <dbReference type="ARBA" id="ARBA00022723"/>
    </source>
</evidence>
<dbReference type="PROSITE" id="PS00463">
    <property type="entry name" value="ZN2_CY6_FUNGAL_1"/>
    <property type="match status" value="1"/>
</dbReference>
<feature type="compositionally biased region" description="Basic residues" evidence="3">
    <location>
        <begin position="96"/>
        <end position="116"/>
    </location>
</feature>
<dbReference type="InterPro" id="IPR050335">
    <property type="entry name" value="ERT1_acuK_gluconeogen_tf"/>
</dbReference>